<dbReference type="Gene3D" id="3.30.450.60">
    <property type="match status" value="1"/>
</dbReference>
<dbReference type="InterPro" id="IPR022775">
    <property type="entry name" value="AP_mu_sigma_su"/>
</dbReference>
<dbReference type="OrthoDB" id="870at2759"/>
<evidence type="ECO:0000313" key="8">
    <source>
        <dbReference type="Proteomes" id="UP000195012"/>
    </source>
</evidence>
<dbReference type="GO" id="GO:0012505">
    <property type="term" value="C:endomembrane system"/>
    <property type="evidence" value="ECO:0007669"/>
    <property type="project" value="UniProtKB-SubCell"/>
</dbReference>
<dbReference type="SUPFAM" id="SSF49447">
    <property type="entry name" value="Second domain of Mu2 adaptin subunit (ap50) of ap2 adaptor"/>
    <property type="match status" value="1"/>
</dbReference>
<feature type="domain" description="MHD" evidence="5">
    <location>
        <begin position="210"/>
        <end position="327"/>
    </location>
</feature>
<dbReference type="OMA" id="SHVEFRI"/>
<dbReference type="eggNOG" id="KOG2740">
    <property type="taxonomic scope" value="Eukaryota"/>
</dbReference>
<evidence type="ECO:0000259" key="5">
    <source>
        <dbReference type="Pfam" id="PF00928"/>
    </source>
</evidence>
<evidence type="ECO:0000259" key="6">
    <source>
        <dbReference type="Pfam" id="PF01217"/>
    </source>
</evidence>
<evidence type="ECO:0000256" key="3">
    <source>
        <dbReference type="ARBA" id="ARBA00023136"/>
    </source>
</evidence>
<comment type="subcellular location">
    <subcellularLocation>
        <location evidence="1">Endomembrane system</location>
    </subcellularLocation>
</comment>
<accession>A0A1Y3DK64</accession>
<dbReference type="InterPro" id="IPR036168">
    <property type="entry name" value="AP2_Mu_C_sf"/>
</dbReference>
<sequence>MDAFYIYAESGKKLVEQIFANDINTEATHEGIKRIVLGSSSIDSSSHVVVSSSNDESIIRKACEGRFIFLTKNDALYFVILKRDENNPVMTIEVIRDIMELFKKYFKIEKLSENLITNNYSVVTFLINEILAQGGKPNVFVDEILKNLVESGSGFLNETLKYTPVANNLCNLLSLKKNVTGGNMSNGGNINYTYSNGTAMHYQDSQNVFWRANNVCHLHNQMYVEIRESVNCVLTKKNRIIHFAIQGNVIVHCSINGSPLIKMSFNRKIKLHLTHLHYTANYNMLVRKKLFHQNAEKNALYFVPLNERYIVMQYLYYFPLRHNRKRVQSRSVSSSVSTAPELTNVLNLTNSNCIHSAPTTVDDKVQGGNHHVEKKSDEVSEGNDKREEEMRNEKKGCEDNDKREDELQNEKRELSPAESRFKKYMEEIKRSVPEEPLHSSSNNVVKFSPTGEGILNAEKKNVNAQMSTENKETVEIIDTLPSIENNEQYLLPIKVKGVVNYIPNEYKYTIKVQLILNDIYTGSASDKNMRINGYENISVRIPVYNFIKYVNILCTVGNIGYNENYNCVIWCIDRVTNSQIDLSAELTLFIQPNPDGLFRSHQYYYEKFIRCNNDEHINGLPDTSRGNGISNCCYHGATARDCKIMRRTENSNNIRGPVRIFPNRLSNWYNIEACAYPDFTFPVYVSFTVTGITASGKRVEGIELKRPRNTCLHTVYRYSTTYSHVEFRI</sequence>
<evidence type="ECO:0000256" key="4">
    <source>
        <dbReference type="SAM" id="MobiDB-lite"/>
    </source>
</evidence>
<feature type="compositionally biased region" description="Basic and acidic residues" evidence="4">
    <location>
        <begin position="361"/>
        <end position="416"/>
    </location>
</feature>
<dbReference type="Pfam" id="PF01217">
    <property type="entry name" value="Clat_adaptor_s"/>
    <property type="match status" value="1"/>
</dbReference>
<evidence type="ECO:0000313" key="7">
    <source>
        <dbReference type="EMBL" id="OTN65331.1"/>
    </source>
</evidence>
<dbReference type="InterPro" id="IPR011012">
    <property type="entry name" value="Longin-like_dom_sf"/>
</dbReference>
<organism evidence="7 8">
    <name type="scientific">Plasmodium knowlesi</name>
    <dbReference type="NCBI Taxonomy" id="5850"/>
    <lineage>
        <taxon>Eukaryota</taxon>
        <taxon>Sar</taxon>
        <taxon>Alveolata</taxon>
        <taxon>Apicomplexa</taxon>
        <taxon>Aconoidasida</taxon>
        <taxon>Haemosporida</taxon>
        <taxon>Plasmodiidae</taxon>
        <taxon>Plasmodium</taxon>
        <taxon>Plasmodium (Plasmodium)</taxon>
    </lineage>
</organism>
<keyword evidence="3" id="KW-0472">Membrane</keyword>
<dbReference type="PANTHER" id="PTHR10529">
    <property type="entry name" value="AP COMPLEX SUBUNIT MU"/>
    <property type="match status" value="1"/>
</dbReference>
<dbReference type="InterPro" id="IPR050431">
    <property type="entry name" value="Adaptor_comp_med_subunit"/>
</dbReference>
<reference evidence="7 8" key="1">
    <citation type="submission" date="2017-05" db="EMBL/GenBank/DDBJ databases">
        <title>PacBio assembly of a Plasmodium knowlesi genome sequence with Hi-C correction and manual annotation of the SICAvar gene family.</title>
        <authorList>
            <person name="Lapp S.A."/>
            <person name="Geraldo J.A."/>
            <person name="Chien J.-T."/>
            <person name="Ay F."/>
            <person name="Pakala S.B."/>
            <person name="Batugedara G."/>
            <person name="Humphrey J.C."/>
            <person name="Debarry J.D."/>
            <person name="Le Roch K.G."/>
            <person name="Galinski M.R."/>
            <person name="Kissinger J.C."/>
        </authorList>
    </citation>
    <scope>NUCLEOTIDE SEQUENCE [LARGE SCALE GENOMIC DNA]</scope>
    <source>
        <strain evidence="8">Malayan Strain Pk1 (A+)</strain>
    </source>
</reference>
<dbReference type="AlphaFoldDB" id="A0A1Y3DK64"/>
<evidence type="ECO:0000256" key="2">
    <source>
        <dbReference type="ARBA" id="ARBA00022448"/>
    </source>
</evidence>
<dbReference type="VEuPathDB" id="PlasmoDB:PKNH_1241600"/>
<dbReference type="Gene3D" id="2.60.40.1170">
    <property type="entry name" value="Mu homology domain, subdomain B"/>
    <property type="match status" value="2"/>
</dbReference>
<dbReference type="VEuPathDB" id="PlasmoDB:PKNOH_S110112600"/>
<proteinExistence type="predicted"/>
<dbReference type="SUPFAM" id="SSF64356">
    <property type="entry name" value="SNARE-like"/>
    <property type="match status" value="1"/>
</dbReference>
<gene>
    <name evidence="7" type="ORF">PKNOH_S110112600</name>
</gene>
<comment type="caution">
    <text evidence="7">The sequence shown here is derived from an EMBL/GenBank/DDBJ whole genome shotgun (WGS) entry which is preliminary data.</text>
</comment>
<dbReference type="InterPro" id="IPR028565">
    <property type="entry name" value="MHD"/>
</dbReference>
<feature type="region of interest" description="Disordered" evidence="4">
    <location>
        <begin position="357"/>
        <end position="416"/>
    </location>
</feature>
<name>A0A1Y3DK64_PLAKN</name>
<keyword evidence="2" id="KW-0813">Transport</keyword>
<dbReference type="Pfam" id="PF00928">
    <property type="entry name" value="Adap_comp_sub"/>
    <property type="match status" value="1"/>
</dbReference>
<protein>
    <submittedName>
        <fullName evidence="7">Putative Adaptor complex protein</fullName>
    </submittedName>
</protein>
<dbReference type="EMBL" id="NETL01000025">
    <property type="protein sequence ID" value="OTN65331.1"/>
    <property type="molecule type" value="Genomic_DNA"/>
</dbReference>
<feature type="domain" description="AP complex mu/sigma subunit" evidence="6">
    <location>
        <begin position="71"/>
        <end position="148"/>
    </location>
</feature>
<evidence type="ECO:0000256" key="1">
    <source>
        <dbReference type="ARBA" id="ARBA00004308"/>
    </source>
</evidence>
<dbReference type="Proteomes" id="UP000195012">
    <property type="component" value="Unassembled WGS sequence"/>
</dbReference>
<dbReference type="VEuPathDB" id="PlasmoDB:PKA1H_120046400"/>